<dbReference type="EC" id="1.1.1.193" evidence="12"/>
<dbReference type="SUPFAM" id="SSF53927">
    <property type="entry name" value="Cytidine deaminase-like"/>
    <property type="match status" value="1"/>
</dbReference>
<dbReference type="Pfam" id="PF01872">
    <property type="entry name" value="RibD_C"/>
    <property type="match status" value="1"/>
</dbReference>
<keyword evidence="6 12" id="KW-0686">Riboflavin biosynthesis</keyword>
<evidence type="ECO:0000256" key="4">
    <source>
        <dbReference type="ARBA" id="ARBA00005259"/>
    </source>
</evidence>
<evidence type="ECO:0000256" key="9">
    <source>
        <dbReference type="ARBA" id="ARBA00022857"/>
    </source>
</evidence>
<dbReference type="Proteomes" id="UP000263486">
    <property type="component" value="Unassembled WGS sequence"/>
</dbReference>
<evidence type="ECO:0000256" key="1">
    <source>
        <dbReference type="ARBA" id="ARBA00002151"/>
    </source>
</evidence>
<dbReference type="NCBIfam" id="TIGR00227">
    <property type="entry name" value="ribD_Cterm"/>
    <property type="match status" value="1"/>
</dbReference>
<dbReference type="EMBL" id="QUAJ01000019">
    <property type="protein sequence ID" value="REI40523.1"/>
    <property type="molecule type" value="Genomic_DNA"/>
</dbReference>
<reference evidence="14 15" key="1">
    <citation type="submission" date="2018-08" db="EMBL/GenBank/DDBJ databases">
        <title>Draft genome sequence of Psychrilyobacter sp. strain SD5 isolated from Black Sea water.</title>
        <authorList>
            <person name="Yadav S."/>
            <person name="Villanueva L."/>
            <person name="Damste J.S.S."/>
        </authorList>
    </citation>
    <scope>NUCLEOTIDE SEQUENCE [LARGE SCALE GENOMIC DNA]</scope>
    <source>
        <strain evidence="14 15">SD5</strain>
    </source>
</reference>
<keyword evidence="8 12" id="KW-0862">Zinc</keyword>
<dbReference type="Gene3D" id="3.40.430.10">
    <property type="entry name" value="Dihydrofolate Reductase, subunit A"/>
    <property type="match status" value="1"/>
</dbReference>
<comment type="pathway">
    <text evidence="2 12">Cofactor biosynthesis; riboflavin biosynthesis; 5-amino-6-(D-ribitylamino)uracil from GTP: step 2/4.</text>
</comment>
<keyword evidence="11" id="KW-0511">Multifunctional enzyme</keyword>
<evidence type="ECO:0000256" key="8">
    <source>
        <dbReference type="ARBA" id="ARBA00022833"/>
    </source>
</evidence>
<evidence type="ECO:0000256" key="5">
    <source>
        <dbReference type="ARBA" id="ARBA00007417"/>
    </source>
</evidence>
<dbReference type="GO" id="GO:0008703">
    <property type="term" value="F:5-amino-6-(5-phosphoribosylamino)uracil reductase activity"/>
    <property type="evidence" value="ECO:0007669"/>
    <property type="project" value="UniProtKB-EC"/>
</dbReference>
<comment type="similarity">
    <text evidence="4 12">In the N-terminal section; belongs to the cytidine and deoxycytidylate deaminase family.</text>
</comment>
<evidence type="ECO:0000256" key="6">
    <source>
        <dbReference type="ARBA" id="ARBA00022619"/>
    </source>
</evidence>
<dbReference type="InterPro" id="IPR016193">
    <property type="entry name" value="Cytidine_deaminase-like"/>
</dbReference>
<evidence type="ECO:0000259" key="13">
    <source>
        <dbReference type="PROSITE" id="PS51747"/>
    </source>
</evidence>
<dbReference type="PROSITE" id="PS00903">
    <property type="entry name" value="CYT_DCMP_DEAMINASES_1"/>
    <property type="match status" value="1"/>
</dbReference>
<evidence type="ECO:0000313" key="15">
    <source>
        <dbReference type="Proteomes" id="UP000263486"/>
    </source>
</evidence>
<keyword evidence="12 14" id="KW-0378">Hydrolase</keyword>
<keyword evidence="9 12" id="KW-0521">NADP</keyword>
<dbReference type="EC" id="3.5.4.26" evidence="12"/>
<feature type="domain" description="CMP/dCMP-type deaminase" evidence="13">
    <location>
        <begin position="1"/>
        <end position="108"/>
    </location>
</feature>
<keyword evidence="7 12" id="KW-0479">Metal-binding</keyword>
<dbReference type="PANTHER" id="PTHR38011">
    <property type="entry name" value="DIHYDROFOLATE REDUCTASE FAMILY PROTEIN (AFU_ORTHOLOGUE AFUA_8G06820)"/>
    <property type="match status" value="1"/>
</dbReference>
<dbReference type="InterPro" id="IPR002125">
    <property type="entry name" value="CMP_dCMP_dom"/>
</dbReference>
<dbReference type="GO" id="GO:0008835">
    <property type="term" value="F:diaminohydroxyphosphoribosylaminopyrimidine deaminase activity"/>
    <property type="evidence" value="ECO:0007669"/>
    <property type="project" value="UniProtKB-EC"/>
</dbReference>
<accession>A0ABX9KFE7</accession>
<evidence type="ECO:0000256" key="3">
    <source>
        <dbReference type="ARBA" id="ARBA00004910"/>
    </source>
</evidence>
<organism evidence="14 15">
    <name type="scientific">Psychrilyobacter piezotolerans</name>
    <dbReference type="NCBI Taxonomy" id="2293438"/>
    <lineage>
        <taxon>Bacteria</taxon>
        <taxon>Fusobacteriati</taxon>
        <taxon>Fusobacteriota</taxon>
        <taxon>Fusobacteriia</taxon>
        <taxon>Fusobacteriales</taxon>
        <taxon>Fusobacteriaceae</taxon>
        <taxon>Psychrilyobacter</taxon>
    </lineage>
</organism>
<gene>
    <name evidence="14" type="primary">ribD</name>
    <name evidence="14" type="ORF">DYH56_10760</name>
</gene>
<dbReference type="InterPro" id="IPR002734">
    <property type="entry name" value="RibDG_C"/>
</dbReference>
<dbReference type="InterPro" id="IPR024072">
    <property type="entry name" value="DHFR-like_dom_sf"/>
</dbReference>
<evidence type="ECO:0000256" key="11">
    <source>
        <dbReference type="ARBA" id="ARBA00023268"/>
    </source>
</evidence>
<dbReference type="NCBIfam" id="TIGR00326">
    <property type="entry name" value="eubact_ribD"/>
    <property type="match status" value="1"/>
</dbReference>
<keyword evidence="10 12" id="KW-0560">Oxidoreductase</keyword>
<name>A0ABX9KFE7_9FUSO</name>
<comment type="pathway">
    <text evidence="3 12">Cofactor biosynthesis; riboflavin biosynthesis; 5-amino-6-(D-ribitylamino)uracil from GTP: step 3/4.</text>
</comment>
<evidence type="ECO:0000256" key="7">
    <source>
        <dbReference type="ARBA" id="ARBA00022723"/>
    </source>
</evidence>
<comment type="catalytic activity">
    <reaction evidence="12">
        <text>2,5-diamino-6-hydroxy-4-(5-phosphoribosylamino)-pyrimidine + H2O + H(+) = 5-amino-6-(5-phospho-D-ribosylamino)uracil + NH4(+)</text>
        <dbReference type="Rhea" id="RHEA:21868"/>
        <dbReference type="ChEBI" id="CHEBI:15377"/>
        <dbReference type="ChEBI" id="CHEBI:15378"/>
        <dbReference type="ChEBI" id="CHEBI:28938"/>
        <dbReference type="ChEBI" id="CHEBI:58453"/>
        <dbReference type="ChEBI" id="CHEBI:58614"/>
        <dbReference type="EC" id="3.5.4.26"/>
    </reaction>
</comment>
<dbReference type="InterPro" id="IPR011549">
    <property type="entry name" value="RibD_C"/>
</dbReference>
<comment type="catalytic activity">
    <reaction evidence="12">
        <text>5-amino-6-(5-phospho-D-ribitylamino)uracil + NADP(+) = 5-amino-6-(5-phospho-D-ribosylamino)uracil + NADPH + H(+)</text>
        <dbReference type="Rhea" id="RHEA:17845"/>
        <dbReference type="ChEBI" id="CHEBI:15378"/>
        <dbReference type="ChEBI" id="CHEBI:57783"/>
        <dbReference type="ChEBI" id="CHEBI:58349"/>
        <dbReference type="ChEBI" id="CHEBI:58421"/>
        <dbReference type="ChEBI" id="CHEBI:58453"/>
        <dbReference type="EC" id="1.1.1.193"/>
    </reaction>
</comment>
<comment type="function">
    <text evidence="1 12">Converts 2,5-diamino-6-(ribosylamino)-4(3h)-pyrimidinone 5'-phosphate into 5-amino-6-(ribosylamino)-2,4(1h,3h)-pyrimidinedione 5'-phosphate.</text>
</comment>
<keyword evidence="15" id="KW-1185">Reference proteome</keyword>
<evidence type="ECO:0000256" key="2">
    <source>
        <dbReference type="ARBA" id="ARBA00004882"/>
    </source>
</evidence>
<proteinExistence type="inferred from homology"/>
<comment type="cofactor">
    <cofactor evidence="12">
        <name>Zn(2+)</name>
        <dbReference type="ChEBI" id="CHEBI:29105"/>
    </cofactor>
    <text evidence="12">Binds 1 zinc ion.</text>
</comment>
<comment type="similarity">
    <text evidence="5 12">In the C-terminal section; belongs to the HTP reductase family.</text>
</comment>
<dbReference type="InterPro" id="IPR050765">
    <property type="entry name" value="Riboflavin_Biosynth_HTPR"/>
</dbReference>
<dbReference type="InterPro" id="IPR016192">
    <property type="entry name" value="APOBEC/CMP_deaminase_Zn-bd"/>
</dbReference>
<dbReference type="SUPFAM" id="SSF53597">
    <property type="entry name" value="Dihydrofolate reductase-like"/>
    <property type="match status" value="1"/>
</dbReference>
<evidence type="ECO:0000256" key="10">
    <source>
        <dbReference type="ARBA" id="ARBA00023002"/>
    </source>
</evidence>
<comment type="caution">
    <text evidence="14">The sequence shown here is derived from an EMBL/GenBank/DDBJ whole genome shotgun (WGS) entry which is preliminary data.</text>
</comment>
<dbReference type="Pfam" id="PF00383">
    <property type="entry name" value="dCMP_cyt_deam_1"/>
    <property type="match status" value="1"/>
</dbReference>
<dbReference type="PROSITE" id="PS51747">
    <property type="entry name" value="CYT_DCMP_DEAMINASES_2"/>
    <property type="match status" value="1"/>
</dbReference>
<dbReference type="InterPro" id="IPR004794">
    <property type="entry name" value="Eubact_RibD"/>
</dbReference>
<evidence type="ECO:0000313" key="14">
    <source>
        <dbReference type="EMBL" id="REI40523.1"/>
    </source>
</evidence>
<dbReference type="CDD" id="cd01284">
    <property type="entry name" value="Riboflavin_deaminase-reductase"/>
    <property type="match status" value="1"/>
</dbReference>
<sequence length="355" mass="38797">MELALELAALGEGNVNPNPMVGSVVVKAGKIIGRGYHKKYGGPHAEVFALDEAGVEASGATIYVTLEPCSHHGKTPPCAEKIIKMGIKRCVIAALDPNPLVAGKGVKLLEDAGIEVKINVLKDAALKQNIVFFKYIEEKIPYLFLKCAITLDGKIATKSGDSKWISNEKSRARVQELRHKYMGIMVGINTLLGDNPRLNARIEGGNNPHRIVVDPGLKTPEDYNFIQNNSDNKSIIITSKGNIHSEKHVKFEKNYKVKFIFLDGNRFLMEDILKEIGKSGIDSILLEGGNSMISMAFKEKALDGGEIFIAPKITGDNGAIPFISGFNIGTMKESIELKDVKFKVYGDNVAVEFNL</sequence>
<evidence type="ECO:0000256" key="12">
    <source>
        <dbReference type="PIRNR" id="PIRNR006769"/>
    </source>
</evidence>
<dbReference type="Gene3D" id="3.40.140.10">
    <property type="entry name" value="Cytidine Deaminase, domain 2"/>
    <property type="match status" value="1"/>
</dbReference>
<dbReference type="PANTHER" id="PTHR38011:SF7">
    <property type="entry name" value="2,5-DIAMINO-6-RIBOSYLAMINO-4(3H)-PYRIMIDINONE 5'-PHOSPHATE REDUCTASE"/>
    <property type="match status" value="1"/>
</dbReference>
<protein>
    <recommendedName>
        <fullName evidence="12">Riboflavin biosynthesis protein RibD</fullName>
    </recommendedName>
    <domain>
        <recommendedName>
            <fullName evidence="12">Diaminohydroxyphosphoribosylaminopyrimidine deaminase</fullName>
            <shortName evidence="12">DRAP deaminase</shortName>
            <ecNumber evidence="12">3.5.4.26</ecNumber>
        </recommendedName>
        <alternativeName>
            <fullName evidence="12">Riboflavin-specific deaminase</fullName>
        </alternativeName>
    </domain>
    <domain>
        <recommendedName>
            <fullName evidence="12">5-amino-6-(5-phosphoribosylamino)uracil reductase</fullName>
            <ecNumber evidence="12">1.1.1.193</ecNumber>
        </recommendedName>
        <alternativeName>
            <fullName evidence="12">HTP reductase</fullName>
        </alternativeName>
    </domain>
</protein>
<dbReference type="PIRSF" id="PIRSF006769">
    <property type="entry name" value="RibD"/>
    <property type="match status" value="1"/>
</dbReference>